<dbReference type="PROSITE" id="PS50076">
    <property type="entry name" value="DNAJ_2"/>
    <property type="match status" value="1"/>
</dbReference>
<evidence type="ECO:0000313" key="4">
    <source>
        <dbReference type="EMBL" id="EHL31169.1"/>
    </source>
</evidence>
<feature type="domain" description="J" evidence="3">
    <location>
        <begin position="178"/>
        <end position="242"/>
    </location>
</feature>
<dbReference type="Pfam" id="PF05099">
    <property type="entry name" value="TerB"/>
    <property type="match status" value="1"/>
</dbReference>
<evidence type="ECO:0000313" key="5">
    <source>
        <dbReference type="Proteomes" id="UP000002770"/>
    </source>
</evidence>
<dbReference type="PRINTS" id="PR00625">
    <property type="entry name" value="JDOMAIN"/>
</dbReference>
<dbReference type="SMART" id="SM00271">
    <property type="entry name" value="DnaJ"/>
    <property type="match status" value="1"/>
</dbReference>
<dbReference type="SUPFAM" id="SSF158682">
    <property type="entry name" value="TerB-like"/>
    <property type="match status" value="1"/>
</dbReference>
<sequence length="243" mass="28317">MVLFQRKNATVQKIFFETTFSIMGYIAKADGRVSEQELNMARLLMQDMHLNREQKIEAMHLFNEGKNPHFNLNHKISQLQKACKDNRDLLKLFMDIQYQAAKIDGLSTRKIQVLDTIFSHLGFMPFHKQYRFYEDFGSVHSDTAEEEQQQSKANQSSSDSYSSYSRYNYKPTKTNLDHAYALIDVSPSASKQEVKRAYRRLLSRNHPDKLVSKGLPQEMIKMANEKTQKIVKAYELICTSKGW</sequence>
<dbReference type="CDD" id="cd06257">
    <property type="entry name" value="DnaJ"/>
    <property type="match status" value="1"/>
</dbReference>
<evidence type="ECO:0000256" key="2">
    <source>
        <dbReference type="SAM" id="MobiDB-lite"/>
    </source>
</evidence>
<evidence type="ECO:0000256" key="1">
    <source>
        <dbReference type="ARBA" id="ARBA00023186"/>
    </source>
</evidence>
<dbReference type="InterPro" id="IPR029024">
    <property type="entry name" value="TerB-like"/>
</dbReference>
<dbReference type="PANTHER" id="PTHR24074">
    <property type="entry name" value="CO-CHAPERONE PROTEIN DJLA"/>
    <property type="match status" value="1"/>
</dbReference>
<dbReference type="Gene3D" id="1.10.3680.10">
    <property type="entry name" value="TerB-like"/>
    <property type="match status" value="1"/>
</dbReference>
<dbReference type="STRING" id="658187.LDG_6628"/>
<dbReference type="SUPFAM" id="SSF46565">
    <property type="entry name" value="Chaperone J-domain"/>
    <property type="match status" value="1"/>
</dbReference>
<feature type="region of interest" description="Disordered" evidence="2">
    <location>
        <begin position="141"/>
        <end position="164"/>
    </location>
</feature>
<dbReference type="FunCoup" id="G9EN08">
    <property type="interactions" value="59"/>
</dbReference>
<protein>
    <recommendedName>
        <fullName evidence="3">J domain-containing protein</fullName>
    </recommendedName>
</protein>
<dbReference type="CDD" id="cd07316">
    <property type="entry name" value="terB_like_DjlA"/>
    <property type="match status" value="1"/>
</dbReference>
<dbReference type="eggNOG" id="COG1076">
    <property type="taxonomic scope" value="Bacteria"/>
</dbReference>
<dbReference type="InterPro" id="IPR036869">
    <property type="entry name" value="J_dom_sf"/>
</dbReference>
<reference evidence="4 5" key="1">
    <citation type="journal article" date="2011" name="BMC Genomics">
        <title>Insight into cross-talk between intra-amoebal pathogens.</title>
        <authorList>
            <person name="Gimenez G."/>
            <person name="Bertelli C."/>
            <person name="Moliner C."/>
            <person name="Robert C."/>
            <person name="Raoult D."/>
            <person name="Fournier P.E."/>
            <person name="Greub G."/>
        </authorList>
    </citation>
    <scope>NUCLEOTIDE SEQUENCE [LARGE SCALE GENOMIC DNA]</scope>
    <source>
        <strain evidence="4 5">LLAP12</strain>
    </source>
</reference>
<keyword evidence="1" id="KW-0143">Chaperone</keyword>
<dbReference type="NCBIfam" id="NF006948">
    <property type="entry name" value="PRK09430.1"/>
    <property type="match status" value="1"/>
</dbReference>
<dbReference type="InterPro" id="IPR001623">
    <property type="entry name" value="DnaJ_domain"/>
</dbReference>
<gene>
    <name evidence="4" type="ORF">LDG_6628</name>
</gene>
<keyword evidence="5" id="KW-1185">Reference proteome</keyword>
<dbReference type="InterPro" id="IPR050817">
    <property type="entry name" value="DjlA_DnaK_co-chaperone"/>
</dbReference>
<dbReference type="AlphaFoldDB" id="G9EN08"/>
<dbReference type="Pfam" id="PF00226">
    <property type="entry name" value="DnaJ"/>
    <property type="match status" value="1"/>
</dbReference>
<dbReference type="EMBL" id="JH413817">
    <property type="protein sequence ID" value="EHL31169.1"/>
    <property type="molecule type" value="Genomic_DNA"/>
</dbReference>
<dbReference type="InParanoid" id="G9EN08"/>
<dbReference type="RefSeq" id="WP_006870559.1">
    <property type="nucleotide sequence ID" value="NZ_JH413817.1"/>
</dbReference>
<dbReference type="Proteomes" id="UP000002770">
    <property type="component" value="Unassembled WGS sequence"/>
</dbReference>
<proteinExistence type="predicted"/>
<dbReference type="Gene3D" id="1.10.287.110">
    <property type="entry name" value="DnaJ domain"/>
    <property type="match status" value="1"/>
</dbReference>
<dbReference type="HOGENOM" id="CLU_066221_1_0_6"/>
<dbReference type="InterPro" id="IPR007791">
    <property type="entry name" value="DjlA_N"/>
</dbReference>
<accession>G9EN08</accession>
<organism evidence="4 5">
    <name type="scientific">Legionella drancourtii LLAP12</name>
    <dbReference type="NCBI Taxonomy" id="658187"/>
    <lineage>
        <taxon>Bacteria</taxon>
        <taxon>Pseudomonadati</taxon>
        <taxon>Pseudomonadota</taxon>
        <taxon>Gammaproteobacteria</taxon>
        <taxon>Legionellales</taxon>
        <taxon>Legionellaceae</taxon>
        <taxon>Legionella</taxon>
    </lineage>
</organism>
<feature type="compositionally biased region" description="Low complexity" evidence="2">
    <location>
        <begin position="150"/>
        <end position="164"/>
    </location>
</feature>
<evidence type="ECO:0000259" key="3">
    <source>
        <dbReference type="PROSITE" id="PS50076"/>
    </source>
</evidence>
<name>G9EN08_9GAMM</name>